<feature type="region of interest" description="Disordered" evidence="1">
    <location>
        <begin position="293"/>
        <end position="320"/>
    </location>
</feature>
<gene>
    <name evidence="2" type="ORF">Q9L58_005795</name>
</gene>
<feature type="compositionally biased region" description="Acidic residues" evidence="1">
    <location>
        <begin position="294"/>
        <end position="320"/>
    </location>
</feature>
<feature type="compositionally biased region" description="Low complexity" evidence="1">
    <location>
        <begin position="1"/>
        <end position="15"/>
    </location>
</feature>
<sequence length="487" mass="53265">MNTPPRARSTRAAAIPPTPRHGARFDSPPPTARKPTSSQSSSYSTATLSPPPSSPLGPDEESVSFERTRKHRKRRAAVLDEPTEQTVEVESEGWKELEKVFGKDFGRKSTTVNPGFGLPTPSKTPAKKRRHLSVEAVGGSARRLFGSSSFTPAPPASSSIAASTGKKGQFGLMPPKSRKSAGKLSLLAEDEDDGGPISIFTDNNARIPKLDPSPDNPFITKPGDAKKKIQSMKAKAPTKSDALGDEGSREDGMVYIFRGKKMFRKFADMDEADDPLPKNLPKQSAKPLPAFFSLEEDDGDDEDWEEIEEGDEEEFDEEEDEEINAILNSRSTIRPRLLFPSKEVEEAETDIEEEALAEEISTKESIDRSAISRLTPDSDDDFQSDRSGRRVKFQGDDDGDAIFGPGTIPKTARKKSIFDVKKSIFSGESSLGFDVGKSSIFDEESRSKSAEEGGVPKQRRKRARGGSFDSPGSYTPRKEKKTRGAMA</sequence>
<feature type="compositionally biased region" description="Acidic residues" evidence="1">
    <location>
        <begin position="345"/>
        <end position="357"/>
    </location>
</feature>
<dbReference type="Proteomes" id="UP001447188">
    <property type="component" value="Unassembled WGS sequence"/>
</dbReference>
<feature type="compositionally biased region" description="Low complexity" evidence="1">
    <location>
        <begin position="35"/>
        <end position="48"/>
    </location>
</feature>
<name>A0ABR3GH04_9PEZI</name>
<feature type="compositionally biased region" description="Basic residues" evidence="1">
    <location>
        <begin position="478"/>
        <end position="487"/>
    </location>
</feature>
<evidence type="ECO:0000256" key="1">
    <source>
        <dbReference type="SAM" id="MobiDB-lite"/>
    </source>
</evidence>
<evidence type="ECO:0000313" key="2">
    <source>
        <dbReference type="EMBL" id="KAL0635229.1"/>
    </source>
</evidence>
<evidence type="ECO:0000313" key="3">
    <source>
        <dbReference type="Proteomes" id="UP001447188"/>
    </source>
</evidence>
<organism evidence="2 3">
    <name type="scientific">Discina gigas</name>
    <dbReference type="NCBI Taxonomy" id="1032678"/>
    <lineage>
        <taxon>Eukaryota</taxon>
        <taxon>Fungi</taxon>
        <taxon>Dikarya</taxon>
        <taxon>Ascomycota</taxon>
        <taxon>Pezizomycotina</taxon>
        <taxon>Pezizomycetes</taxon>
        <taxon>Pezizales</taxon>
        <taxon>Discinaceae</taxon>
        <taxon>Discina</taxon>
    </lineage>
</organism>
<evidence type="ECO:0008006" key="4">
    <source>
        <dbReference type="Google" id="ProtNLM"/>
    </source>
</evidence>
<feature type="compositionally biased region" description="Low complexity" evidence="1">
    <location>
        <begin position="147"/>
        <end position="163"/>
    </location>
</feature>
<feature type="region of interest" description="Disordered" evidence="1">
    <location>
        <begin position="106"/>
        <end position="130"/>
    </location>
</feature>
<feature type="region of interest" description="Disordered" evidence="1">
    <location>
        <begin position="428"/>
        <end position="487"/>
    </location>
</feature>
<feature type="compositionally biased region" description="Acidic residues" evidence="1">
    <location>
        <begin position="81"/>
        <end position="91"/>
    </location>
</feature>
<feature type="region of interest" description="Disordered" evidence="1">
    <location>
        <begin position="343"/>
        <end position="409"/>
    </location>
</feature>
<proteinExistence type="predicted"/>
<reference evidence="2 3" key="1">
    <citation type="submission" date="2024-02" db="EMBL/GenBank/DDBJ databases">
        <title>Discinaceae phylogenomics.</title>
        <authorList>
            <person name="Dirks A.C."/>
            <person name="James T.Y."/>
        </authorList>
    </citation>
    <scope>NUCLEOTIDE SEQUENCE [LARGE SCALE GENOMIC DNA]</scope>
    <source>
        <strain evidence="2 3">ACD0624</strain>
    </source>
</reference>
<comment type="caution">
    <text evidence="2">The sequence shown here is derived from an EMBL/GenBank/DDBJ whole genome shotgun (WGS) entry which is preliminary data.</text>
</comment>
<feature type="region of interest" description="Disordered" evidence="1">
    <location>
        <begin position="1"/>
        <end position="92"/>
    </location>
</feature>
<feature type="region of interest" description="Disordered" evidence="1">
    <location>
        <begin position="144"/>
        <end position="247"/>
    </location>
</feature>
<dbReference type="EMBL" id="JBBBZM010000074">
    <property type="protein sequence ID" value="KAL0635229.1"/>
    <property type="molecule type" value="Genomic_DNA"/>
</dbReference>
<protein>
    <recommendedName>
        <fullName evidence="4">DNA replication regulator SLD2</fullName>
    </recommendedName>
</protein>
<accession>A0ABR3GH04</accession>
<keyword evidence="3" id="KW-1185">Reference proteome</keyword>